<dbReference type="PROSITE" id="PS00588">
    <property type="entry name" value="FLAGELLA_BB_ROD"/>
    <property type="match status" value="1"/>
</dbReference>
<evidence type="ECO:0000256" key="3">
    <source>
        <dbReference type="ARBA" id="ARBA00023143"/>
    </source>
</evidence>
<proteinExistence type="inferred from homology"/>
<dbReference type="NCBIfam" id="TIGR02490">
    <property type="entry name" value="flgF"/>
    <property type="match status" value="1"/>
</dbReference>
<protein>
    <recommendedName>
        <fullName evidence="4">Flagellar basal-body rod protein FlgF</fullName>
    </recommendedName>
</protein>
<dbReference type="InterPro" id="IPR019776">
    <property type="entry name" value="Flagellar_basal_body_rod_CS"/>
</dbReference>
<keyword evidence="3 4" id="KW-0975">Bacterial flagellum</keyword>
<evidence type="ECO:0000256" key="4">
    <source>
        <dbReference type="RuleBase" id="RU362116"/>
    </source>
</evidence>
<comment type="subcellular location">
    <subcellularLocation>
        <location evidence="1 4">Bacterial flagellum basal body</location>
    </subcellularLocation>
</comment>
<evidence type="ECO:0000256" key="1">
    <source>
        <dbReference type="ARBA" id="ARBA00004117"/>
    </source>
</evidence>
<keyword evidence="8" id="KW-1185">Reference proteome</keyword>
<keyword evidence="7" id="KW-0966">Cell projection</keyword>
<feature type="domain" description="Flagellar basal-body/hook protein C-terminal" evidence="5">
    <location>
        <begin position="189"/>
        <end position="227"/>
    </location>
</feature>
<keyword evidence="7" id="KW-0969">Cilium</keyword>
<comment type="similarity">
    <text evidence="2 4">Belongs to the flagella basal body rod proteins family.</text>
</comment>
<evidence type="ECO:0000256" key="2">
    <source>
        <dbReference type="ARBA" id="ARBA00009677"/>
    </source>
</evidence>
<dbReference type="PANTHER" id="PTHR30435">
    <property type="entry name" value="FLAGELLAR PROTEIN"/>
    <property type="match status" value="1"/>
</dbReference>
<dbReference type="Pfam" id="PF22692">
    <property type="entry name" value="LlgE_F_G_D1"/>
    <property type="match status" value="1"/>
</dbReference>
<evidence type="ECO:0000313" key="8">
    <source>
        <dbReference type="Proteomes" id="UP001239680"/>
    </source>
</evidence>
<comment type="subunit">
    <text evidence="4">The basal body constitutes a major portion of the flagellar organelle and consists of five rings (E,L,P,S, and M) mounted on a central rod. The rod consists of about 26 subunits of FlgG in the distal portion, and FlgB, FlgC and FlgF are thought to build up the proximal portion of the rod with about 6 subunits each.</text>
</comment>
<dbReference type="PANTHER" id="PTHR30435:SF19">
    <property type="entry name" value="FLAGELLAR BASAL-BODY ROD PROTEIN FLGG"/>
    <property type="match status" value="1"/>
</dbReference>
<evidence type="ECO:0000259" key="5">
    <source>
        <dbReference type="Pfam" id="PF06429"/>
    </source>
</evidence>
<evidence type="ECO:0000313" key="7">
    <source>
        <dbReference type="EMBL" id="MDQ2065298.1"/>
    </source>
</evidence>
<dbReference type="SUPFAM" id="SSF117143">
    <property type="entry name" value="Flagellar hook protein flgE"/>
    <property type="match status" value="1"/>
</dbReference>
<dbReference type="NCBIfam" id="TIGR03506">
    <property type="entry name" value="FlgEFG_subfam"/>
    <property type="match status" value="1"/>
</dbReference>
<dbReference type="InterPro" id="IPR012836">
    <property type="entry name" value="FlgF"/>
</dbReference>
<comment type="caution">
    <text evidence="7">The sequence shown here is derived from an EMBL/GenBank/DDBJ whole genome shotgun (WGS) entry which is preliminary data.</text>
</comment>
<dbReference type="InterPro" id="IPR053967">
    <property type="entry name" value="LlgE_F_G-like_D1"/>
</dbReference>
<feature type="domain" description="Flagellar hook protein FlgE/F/G-like D1" evidence="6">
    <location>
        <begin position="81"/>
        <end position="147"/>
    </location>
</feature>
<evidence type="ECO:0000259" key="6">
    <source>
        <dbReference type="Pfam" id="PF22692"/>
    </source>
</evidence>
<sequence length="236" mass="25333">MDAAGYTTLSRQSGLMREMQIVANNVANIATSGFRREGTVFAEHVFYLQSEPSLSVPHATGRVVDLTQAAITQTGGAYDFAIQGDGFFLIETPQGNQLTRAGSFTPNEAGELVTPDGHRLLDAGGAPIFVPAGAGPVAMARDGSISVQGQPLAQAGLWQPVDPLTLRHQSGTMFSADEIETVENPTILQGFLEESNVNPISEIARMIEVQRAYEQGQRFLEAEDARMRGVIETLGR</sequence>
<dbReference type="InterPro" id="IPR020013">
    <property type="entry name" value="Flagellar_FlgE/F/G"/>
</dbReference>
<organism evidence="7 8">
    <name type="scientific">Pseudogemmobacter lacusdianii</name>
    <dbReference type="NCBI Taxonomy" id="3069608"/>
    <lineage>
        <taxon>Bacteria</taxon>
        <taxon>Pseudomonadati</taxon>
        <taxon>Pseudomonadota</taxon>
        <taxon>Alphaproteobacteria</taxon>
        <taxon>Rhodobacterales</taxon>
        <taxon>Paracoccaceae</taxon>
        <taxon>Pseudogemmobacter</taxon>
    </lineage>
</organism>
<gene>
    <name evidence="7" type="ORF">Q9295_02835</name>
</gene>
<dbReference type="NCBIfam" id="NF009332">
    <property type="entry name" value="PRK12690.1"/>
    <property type="match status" value="1"/>
</dbReference>
<dbReference type="InterPro" id="IPR010930">
    <property type="entry name" value="Flg_bb/hook_C_dom"/>
</dbReference>
<keyword evidence="7" id="KW-0282">Flagellum</keyword>
<dbReference type="InterPro" id="IPR037925">
    <property type="entry name" value="FlgE/F/G-like"/>
</dbReference>
<accession>A0ABU0VUB5</accession>
<dbReference type="EMBL" id="JAVDBT010000002">
    <property type="protein sequence ID" value="MDQ2065298.1"/>
    <property type="molecule type" value="Genomic_DNA"/>
</dbReference>
<dbReference type="Pfam" id="PF06429">
    <property type="entry name" value="Flg_bbr_C"/>
    <property type="match status" value="1"/>
</dbReference>
<dbReference type="RefSeq" id="WP_306678990.1">
    <property type="nucleotide sequence ID" value="NZ_JAVDBT010000002.1"/>
</dbReference>
<dbReference type="Proteomes" id="UP001239680">
    <property type="component" value="Unassembled WGS sequence"/>
</dbReference>
<name>A0ABU0VUB5_9RHOB</name>
<reference evidence="7 8" key="1">
    <citation type="submission" date="2023-08" db="EMBL/GenBank/DDBJ databases">
        <title>Characterization of two Paracoccaceae strains isolated from Phycosphere and proposal of Xinfangfangia lacusdiani sp. nov.</title>
        <authorList>
            <person name="Deng Y."/>
            <person name="Zhang Y.Q."/>
        </authorList>
    </citation>
    <scope>NUCLEOTIDE SEQUENCE [LARGE SCALE GENOMIC DNA]</scope>
    <source>
        <strain evidence="7 8">CPCC 101601</strain>
    </source>
</reference>